<feature type="compositionally biased region" description="Pro residues" evidence="1">
    <location>
        <begin position="15"/>
        <end position="33"/>
    </location>
</feature>
<evidence type="ECO:0000313" key="3">
    <source>
        <dbReference type="Proteomes" id="UP000676169"/>
    </source>
</evidence>
<feature type="region of interest" description="Disordered" evidence="1">
    <location>
        <begin position="14"/>
        <end position="36"/>
    </location>
</feature>
<name>A0A975PES6_9BACT</name>
<accession>A0A975PES6</accession>
<gene>
    <name evidence="2" type="ORF">KBB96_01725</name>
</gene>
<dbReference type="Proteomes" id="UP000676169">
    <property type="component" value="Chromosome"/>
</dbReference>
<dbReference type="RefSeq" id="WP_211631763.1">
    <property type="nucleotide sequence ID" value="NZ_CP073100.1"/>
</dbReference>
<dbReference type="KEGG" id="lamb:KBB96_01725"/>
<organism evidence="2 3">
    <name type="scientific">Luteolibacter ambystomatis</name>
    <dbReference type="NCBI Taxonomy" id="2824561"/>
    <lineage>
        <taxon>Bacteria</taxon>
        <taxon>Pseudomonadati</taxon>
        <taxon>Verrucomicrobiota</taxon>
        <taxon>Verrucomicrobiia</taxon>
        <taxon>Verrucomicrobiales</taxon>
        <taxon>Verrucomicrobiaceae</taxon>
        <taxon>Luteolibacter</taxon>
    </lineage>
</organism>
<evidence type="ECO:0000313" key="2">
    <source>
        <dbReference type="EMBL" id="QUE51624.1"/>
    </source>
</evidence>
<dbReference type="EMBL" id="CP073100">
    <property type="protein sequence ID" value="QUE51624.1"/>
    <property type="molecule type" value="Genomic_DNA"/>
</dbReference>
<dbReference type="AlphaFoldDB" id="A0A975PES6"/>
<protein>
    <submittedName>
        <fullName evidence="2">Uncharacterized protein</fullName>
    </submittedName>
</protein>
<evidence type="ECO:0000256" key="1">
    <source>
        <dbReference type="SAM" id="MobiDB-lite"/>
    </source>
</evidence>
<proteinExistence type="predicted"/>
<keyword evidence="3" id="KW-1185">Reference proteome</keyword>
<reference evidence="2" key="1">
    <citation type="submission" date="2021-04" db="EMBL/GenBank/DDBJ databases">
        <title>Luteolibacter sp. 32A isolated from the skin of an Anderson's salamander (Ambystoma andersonii).</title>
        <authorList>
            <person name="Spergser J."/>
            <person name="Busse H.-J."/>
        </authorList>
    </citation>
    <scope>NUCLEOTIDE SEQUENCE</scope>
    <source>
        <strain evidence="2">32A</strain>
    </source>
</reference>
<sequence>MLWLVLLPAEKPSLLNPPPVTPSQPAPTTPPKPTAAENLLSGYGDPATPPIEDLKKLHHVIGGYFSVIKESSKNPIGGNADLAAALRGENPNRTVFLPANHRIFSADGLLLDRWGSPVIVHPEGWRQLELRSAGPDKVAYSGDDLILSPTGLQKNP</sequence>